<dbReference type="InterPro" id="IPR027197">
    <property type="entry name" value="SLC43A3"/>
</dbReference>
<evidence type="ECO:0000256" key="1">
    <source>
        <dbReference type="SAM" id="MobiDB-lite"/>
    </source>
</evidence>
<organism evidence="3 4">
    <name type="scientific">Euroglyphus maynei</name>
    <name type="common">Mayne's house dust mite</name>
    <dbReference type="NCBI Taxonomy" id="6958"/>
    <lineage>
        <taxon>Eukaryota</taxon>
        <taxon>Metazoa</taxon>
        <taxon>Ecdysozoa</taxon>
        <taxon>Arthropoda</taxon>
        <taxon>Chelicerata</taxon>
        <taxon>Arachnida</taxon>
        <taxon>Acari</taxon>
        <taxon>Acariformes</taxon>
        <taxon>Sarcoptiformes</taxon>
        <taxon>Astigmata</taxon>
        <taxon>Psoroptidia</taxon>
        <taxon>Analgoidea</taxon>
        <taxon>Pyroglyphidae</taxon>
        <taxon>Pyroglyphinae</taxon>
        <taxon>Euroglyphus</taxon>
    </lineage>
</organism>
<dbReference type="PANTHER" id="PTHR20765:SF1">
    <property type="entry name" value="EQUILIBRATIVE NUCLEOBASE TRANSPORTER 1"/>
    <property type="match status" value="1"/>
</dbReference>
<keyword evidence="2" id="KW-0812">Transmembrane</keyword>
<proteinExistence type="predicted"/>
<feature type="region of interest" description="Disordered" evidence="1">
    <location>
        <begin position="106"/>
        <end position="127"/>
    </location>
</feature>
<feature type="non-terminal residue" evidence="3">
    <location>
        <position position="172"/>
    </location>
</feature>
<dbReference type="Proteomes" id="UP000194236">
    <property type="component" value="Unassembled WGS sequence"/>
</dbReference>
<protein>
    <submittedName>
        <fullName evidence="3">Uncharacterized protein</fullName>
    </submittedName>
</protein>
<name>A0A1Y3B327_EURMA</name>
<feature type="transmembrane region" description="Helical" evidence="2">
    <location>
        <begin position="47"/>
        <end position="71"/>
    </location>
</feature>
<feature type="transmembrane region" description="Helical" evidence="2">
    <location>
        <begin position="77"/>
        <end position="100"/>
    </location>
</feature>
<dbReference type="OrthoDB" id="6424013at2759"/>
<gene>
    <name evidence="3" type="ORF">BLA29_010235</name>
</gene>
<comment type="caution">
    <text evidence="3">The sequence shown here is derived from an EMBL/GenBank/DDBJ whole genome shotgun (WGS) entry which is preliminary data.</text>
</comment>
<keyword evidence="2" id="KW-0472">Membrane</keyword>
<dbReference type="InterPro" id="IPR036259">
    <property type="entry name" value="MFS_trans_sf"/>
</dbReference>
<dbReference type="AlphaFoldDB" id="A0A1Y3B327"/>
<dbReference type="SUPFAM" id="SSF103473">
    <property type="entry name" value="MFS general substrate transporter"/>
    <property type="match status" value="1"/>
</dbReference>
<accession>A0A1Y3B327</accession>
<keyword evidence="4" id="KW-1185">Reference proteome</keyword>
<dbReference type="PANTHER" id="PTHR20765">
    <property type="entry name" value="SOLUTE CARRIER FAMILY 43 MEMBER 3-RELATED"/>
    <property type="match status" value="1"/>
</dbReference>
<evidence type="ECO:0000256" key="2">
    <source>
        <dbReference type="SAM" id="Phobius"/>
    </source>
</evidence>
<sequence length="172" mass="19657">MTLNFTNCQYNRRDWLLFPALLIMSLSGVPIRIANMQISNLYPSKRSTIISIYSGAFSASSIIYVILHYIYENGGLNFFWVQFILVILSITTIPFTLFVLPGDKVREPDNKNNNNNPVKNDDDCKKPDNGIYPANIDGLLFTNKKSTSEEIRQSIRLQNFKMIGSPTLIRKK</sequence>
<feature type="transmembrane region" description="Helical" evidence="2">
    <location>
        <begin position="15"/>
        <end position="35"/>
    </location>
</feature>
<dbReference type="Gene3D" id="1.20.1250.20">
    <property type="entry name" value="MFS general substrate transporter like domains"/>
    <property type="match status" value="1"/>
</dbReference>
<keyword evidence="2" id="KW-1133">Transmembrane helix</keyword>
<reference evidence="3 4" key="1">
    <citation type="submission" date="2017-03" db="EMBL/GenBank/DDBJ databases">
        <title>Genome Survey of Euroglyphus maynei.</title>
        <authorList>
            <person name="Arlian L.G."/>
            <person name="Morgan M.S."/>
            <person name="Rider S.D."/>
        </authorList>
    </citation>
    <scope>NUCLEOTIDE SEQUENCE [LARGE SCALE GENOMIC DNA]</scope>
    <source>
        <strain evidence="3">Arlian Lab</strain>
        <tissue evidence="3">Whole body</tissue>
    </source>
</reference>
<evidence type="ECO:0000313" key="3">
    <source>
        <dbReference type="EMBL" id="OTF75230.1"/>
    </source>
</evidence>
<evidence type="ECO:0000313" key="4">
    <source>
        <dbReference type="Proteomes" id="UP000194236"/>
    </source>
</evidence>
<dbReference type="EMBL" id="MUJZ01042961">
    <property type="protein sequence ID" value="OTF75230.1"/>
    <property type="molecule type" value="Genomic_DNA"/>
</dbReference>